<evidence type="ECO:0000313" key="1">
    <source>
        <dbReference type="EMBL" id="PED81295.1"/>
    </source>
</evidence>
<name>A0AA91ZS39_9BACI</name>
<evidence type="ECO:0000313" key="2">
    <source>
        <dbReference type="Proteomes" id="UP000221020"/>
    </source>
</evidence>
<gene>
    <name evidence="1" type="ORF">CON65_18040</name>
</gene>
<sequence length="71" mass="7998">MANFAPSKSLLCRIKSNLHSFALSVFTSHVAGKGPDRFYAWPDALFHLKKGDVVFFIDVYIVLGTNLHQFI</sequence>
<dbReference type="AlphaFoldDB" id="A0AA91ZS39"/>
<reference evidence="1 2" key="1">
    <citation type="submission" date="2017-09" db="EMBL/GenBank/DDBJ databases">
        <title>Large-scale bioinformatics analysis of Bacillus genomes uncovers conserved roles of natural products in bacterial physiology.</title>
        <authorList>
            <consortium name="Agbiome Team Llc"/>
            <person name="Bleich R.M."/>
            <person name="Grubbs K.J."/>
            <person name="Santa Maria K.C."/>
            <person name="Allen S.E."/>
            <person name="Farag S."/>
            <person name="Shank E.A."/>
            <person name="Bowers A."/>
        </authorList>
    </citation>
    <scope>NUCLEOTIDE SEQUENCE [LARGE SCALE GENOMIC DNA]</scope>
    <source>
        <strain evidence="1 2">AFS092012</strain>
    </source>
</reference>
<protein>
    <submittedName>
        <fullName evidence="1">Uncharacterized protein</fullName>
    </submittedName>
</protein>
<proteinExistence type="predicted"/>
<organism evidence="1 2">
    <name type="scientific">Bacillus pseudomycoides</name>
    <dbReference type="NCBI Taxonomy" id="64104"/>
    <lineage>
        <taxon>Bacteria</taxon>
        <taxon>Bacillati</taxon>
        <taxon>Bacillota</taxon>
        <taxon>Bacilli</taxon>
        <taxon>Bacillales</taxon>
        <taxon>Bacillaceae</taxon>
        <taxon>Bacillus</taxon>
        <taxon>Bacillus cereus group</taxon>
    </lineage>
</organism>
<dbReference type="EMBL" id="NVOR01000069">
    <property type="protein sequence ID" value="PED81295.1"/>
    <property type="molecule type" value="Genomic_DNA"/>
</dbReference>
<accession>A0AA91ZS39</accession>
<comment type="caution">
    <text evidence="1">The sequence shown here is derived from an EMBL/GenBank/DDBJ whole genome shotgun (WGS) entry which is preliminary data.</text>
</comment>
<dbReference type="Proteomes" id="UP000221020">
    <property type="component" value="Unassembled WGS sequence"/>
</dbReference>